<evidence type="ECO:0000313" key="1">
    <source>
        <dbReference type="EMBL" id="MDD0993697.1"/>
    </source>
</evidence>
<name>A0ABT5NZZ1_9PSED</name>
<comment type="caution">
    <text evidence="1">The sequence shown here is derived from an EMBL/GenBank/DDBJ whole genome shotgun (WGS) entry which is preliminary data.</text>
</comment>
<reference evidence="1 2" key="1">
    <citation type="submission" date="2022-05" db="EMBL/GenBank/DDBJ databases">
        <title>Novel Pseudomonas spp. Isolated from a Rainbow Trout Aquaculture Facility.</title>
        <authorList>
            <person name="Testerman T."/>
            <person name="Graf J."/>
        </authorList>
    </citation>
    <scope>NUCLEOTIDE SEQUENCE [LARGE SCALE GENOMIC DNA]</scope>
    <source>
        <strain evidence="1 2">ID681</strain>
    </source>
</reference>
<proteinExistence type="predicted"/>
<dbReference type="EMBL" id="JAMDGY010000104">
    <property type="protein sequence ID" value="MDD0993697.1"/>
    <property type="molecule type" value="Genomic_DNA"/>
</dbReference>
<dbReference type="Proteomes" id="UP001148203">
    <property type="component" value="Unassembled WGS sequence"/>
</dbReference>
<gene>
    <name evidence="1" type="ORF">M5G11_24510</name>
</gene>
<evidence type="ECO:0000313" key="2">
    <source>
        <dbReference type="Proteomes" id="UP001148203"/>
    </source>
</evidence>
<dbReference type="Pfam" id="PF06578">
    <property type="entry name" value="YscK"/>
    <property type="match status" value="1"/>
</dbReference>
<dbReference type="RefSeq" id="WP_273912848.1">
    <property type="nucleotide sequence ID" value="NZ_JAMDGX010000071.1"/>
</dbReference>
<protein>
    <submittedName>
        <fullName evidence="1">Yop proteins translocation protein K</fullName>
    </submittedName>
</protein>
<sequence length="208" mass="23130">MGTPLTAYQLRYCPARFIHSKQVPAPLQVLAEALPDWRCQGVINAWLLSELALPVDYTMPAKLAGLALFAQADLLRTLALLGAILHGQAIRRVLDASTLARVHAVIGVDGHRFCLEQFNLIIGSWPPGWQQPLPTDDLARHLPHAGLQFWLQAIGDVDQGFVRRLDLRLEKPLREQACSITDVQRPLAQILCLKITRYASPACLHLLD</sequence>
<keyword evidence="2" id="KW-1185">Reference proteome</keyword>
<dbReference type="InterPro" id="IPR009510">
    <property type="entry name" value="T3SS_K"/>
</dbReference>
<accession>A0ABT5NZZ1</accession>
<organism evidence="1 2">
    <name type="scientific">Pseudomonas fontis</name>
    <dbReference type="NCBI Taxonomy" id="2942633"/>
    <lineage>
        <taxon>Bacteria</taxon>
        <taxon>Pseudomonadati</taxon>
        <taxon>Pseudomonadota</taxon>
        <taxon>Gammaproteobacteria</taxon>
        <taxon>Pseudomonadales</taxon>
        <taxon>Pseudomonadaceae</taxon>
        <taxon>Pseudomonas</taxon>
    </lineage>
</organism>